<proteinExistence type="predicted"/>
<name>A0A813JRA7_POLGL</name>
<protein>
    <recommendedName>
        <fullName evidence="3">PDZ domain-containing protein</fullName>
    </recommendedName>
</protein>
<dbReference type="AlphaFoldDB" id="A0A813JRA7"/>
<dbReference type="EMBL" id="CAJNNW010026229">
    <property type="protein sequence ID" value="CAE8683811.1"/>
    <property type="molecule type" value="Genomic_DNA"/>
</dbReference>
<evidence type="ECO:0000313" key="1">
    <source>
        <dbReference type="EMBL" id="CAE8683811.1"/>
    </source>
</evidence>
<evidence type="ECO:0000313" key="2">
    <source>
        <dbReference type="Proteomes" id="UP000626109"/>
    </source>
</evidence>
<sequence>MTSILTSTGGKLGLDLDVTDEDICMLKGVREGYRIEEWNSSCPPDKVVKAWDRLLFVNDQSGNLGKLVQMMQVQGMLKLTFQRPTELKVQLQNEGGIMSIGLSFYAGAAGLVIAEVKDGLLKKWCQENKVHIKASDRIRTVNGLEGSPDELLRELQTSTTLELDILMWQ</sequence>
<reference evidence="1" key="1">
    <citation type="submission" date="2021-02" db="EMBL/GenBank/DDBJ databases">
        <authorList>
            <person name="Dougan E. K."/>
            <person name="Rhodes N."/>
            <person name="Thang M."/>
            <person name="Chan C."/>
        </authorList>
    </citation>
    <scope>NUCLEOTIDE SEQUENCE</scope>
</reference>
<accession>A0A813JRA7</accession>
<dbReference type="Proteomes" id="UP000626109">
    <property type="component" value="Unassembled WGS sequence"/>
</dbReference>
<comment type="caution">
    <text evidence="1">The sequence shown here is derived from an EMBL/GenBank/DDBJ whole genome shotgun (WGS) entry which is preliminary data.</text>
</comment>
<evidence type="ECO:0008006" key="3">
    <source>
        <dbReference type="Google" id="ProtNLM"/>
    </source>
</evidence>
<gene>
    <name evidence="1" type="ORF">PGLA2088_LOCUS23635</name>
</gene>
<organism evidence="1 2">
    <name type="scientific">Polarella glacialis</name>
    <name type="common">Dinoflagellate</name>
    <dbReference type="NCBI Taxonomy" id="89957"/>
    <lineage>
        <taxon>Eukaryota</taxon>
        <taxon>Sar</taxon>
        <taxon>Alveolata</taxon>
        <taxon>Dinophyceae</taxon>
        <taxon>Suessiales</taxon>
        <taxon>Suessiaceae</taxon>
        <taxon>Polarella</taxon>
    </lineage>
</organism>